<dbReference type="Gene3D" id="2.60.40.1090">
    <property type="entry name" value="Fimbrial-type adhesion domain"/>
    <property type="match status" value="1"/>
</dbReference>
<dbReference type="Proteomes" id="UP000653275">
    <property type="component" value="Unassembled WGS sequence"/>
</dbReference>
<sequence>MKKTLMALTFMSFAMAGTAQAEDHSATVNIHASLTNNIVKCQFDTADTTVNLKGDIGDFPIEGENARTPTKIAYHISDTCDINTFALQLRGIHGSSGGTILFNSDESEVGARGIGVGVYDSDLSPMQVNSVIAIPPTISGRYINFELARLKGQLLKPGYISSALTIDIVHL</sequence>
<dbReference type="SUPFAM" id="SSF49401">
    <property type="entry name" value="Bacterial adhesins"/>
    <property type="match status" value="1"/>
</dbReference>
<dbReference type="GO" id="GO:0007155">
    <property type="term" value="P:cell adhesion"/>
    <property type="evidence" value="ECO:0007669"/>
    <property type="project" value="InterPro"/>
</dbReference>
<gene>
    <name evidence="2" type="ORF">I7V27_16470</name>
</gene>
<comment type="caution">
    <text evidence="2">The sequence shown here is derived from an EMBL/GenBank/DDBJ whole genome shotgun (WGS) entry which is preliminary data.</text>
</comment>
<evidence type="ECO:0000313" key="2">
    <source>
        <dbReference type="EMBL" id="MBL5936036.1"/>
    </source>
</evidence>
<dbReference type="InterPro" id="IPR036937">
    <property type="entry name" value="Adhesion_dom_fimbrial_sf"/>
</dbReference>
<feature type="signal peptide" evidence="1">
    <location>
        <begin position="1"/>
        <end position="21"/>
    </location>
</feature>
<dbReference type="EMBL" id="JAENMS010000009">
    <property type="protein sequence ID" value="MBL5936036.1"/>
    <property type="molecule type" value="Genomic_DNA"/>
</dbReference>
<organism evidence="2 3">
    <name type="scientific">Lelliottia amnigena</name>
    <name type="common">Enterobacter amnigenus</name>
    <dbReference type="NCBI Taxonomy" id="61646"/>
    <lineage>
        <taxon>Bacteria</taxon>
        <taxon>Pseudomonadati</taxon>
        <taxon>Pseudomonadota</taxon>
        <taxon>Gammaproteobacteria</taxon>
        <taxon>Enterobacterales</taxon>
        <taxon>Enterobacteriaceae</taxon>
        <taxon>Lelliottia</taxon>
    </lineage>
</organism>
<dbReference type="RefSeq" id="WP_131488972.1">
    <property type="nucleotide sequence ID" value="NZ_JAENMR010000009.1"/>
</dbReference>
<feature type="chain" id="PRO_5043001077" evidence="1">
    <location>
        <begin position="22"/>
        <end position="171"/>
    </location>
</feature>
<evidence type="ECO:0000256" key="1">
    <source>
        <dbReference type="SAM" id="SignalP"/>
    </source>
</evidence>
<reference evidence="2" key="1">
    <citation type="submission" date="2020-12" db="EMBL/GenBank/DDBJ databases">
        <title>Draft genome sequence of Enterobacter spp., Lelliottia spp. and Serratia spp. isolated from drinking water reservoirs and lakes.</title>
        <authorList>
            <person name="Reitter C."/>
            <person name="Neuhaus K."/>
            <person name="Huegler M."/>
        </authorList>
    </citation>
    <scope>NUCLEOTIDE SEQUENCE</scope>
    <source>
        <strain evidence="2">TZW15</strain>
    </source>
</reference>
<dbReference type="AlphaFoldDB" id="A0AAP2AHP6"/>
<name>A0AAP2AHP6_LELAM</name>
<keyword evidence="1" id="KW-0732">Signal</keyword>
<dbReference type="InterPro" id="IPR008966">
    <property type="entry name" value="Adhesion_dom_sf"/>
</dbReference>
<proteinExistence type="predicted"/>
<dbReference type="GO" id="GO:0009289">
    <property type="term" value="C:pilus"/>
    <property type="evidence" value="ECO:0007669"/>
    <property type="project" value="InterPro"/>
</dbReference>
<accession>A0AAP2AHP6</accession>
<evidence type="ECO:0000313" key="3">
    <source>
        <dbReference type="Proteomes" id="UP000653275"/>
    </source>
</evidence>
<protein>
    <submittedName>
        <fullName evidence="2">Type 1 fimbrial protein</fullName>
    </submittedName>
</protein>